<keyword evidence="1" id="KW-0812">Transmembrane</keyword>
<keyword evidence="3" id="KW-1185">Reference proteome</keyword>
<feature type="transmembrane region" description="Helical" evidence="1">
    <location>
        <begin position="42"/>
        <end position="60"/>
    </location>
</feature>
<accession>A0A835IL11</accession>
<evidence type="ECO:0000313" key="2">
    <source>
        <dbReference type="EMBL" id="KAF9618498.1"/>
    </source>
</evidence>
<organism evidence="2 3">
    <name type="scientific">Coptis chinensis</name>
    <dbReference type="NCBI Taxonomy" id="261450"/>
    <lineage>
        <taxon>Eukaryota</taxon>
        <taxon>Viridiplantae</taxon>
        <taxon>Streptophyta</taxon>
        <taxon>Embryophyta</taxon>
        <taxon>Tracheophyta</taxon>
        <taxon>Spermatophyta</taxon>
        <taxon>Magnoliopsida</taxon>
        <taxon>Ranunculales</taxon>
        <taxon>Ranunculaceae</taxon>
        <taxon>Coptidoideae</taxon>
        <taxon>Coptis</taxon>
    </lineage>
</organism>
<name>A0A835IL11_9MAGN</name>
<dbReference type="Proteomes" id="UP000631114">
    <property type="component" value="Unassembled WGS sequence"/>
</dbReference>
<reference evidence="2 3" key="1">
    <citation type="submission" date="2020-10" db="EMBL/GenBank/DDBJ databases">
        <title>The Coptis chinensis genome and diversification of protoberbering-type alkaloids.</title>
        <authorList>
            <person name="Wang B."/>
            <person name="Shu S."/>
            <person name="Song C."/>
            <person name="Liu Y."/>
        </authorList>
    </citation>
    <scope>NUCLEOTIDE SEQUENCE [LARGE SCALE GENOMIC DNA]</scope>
    <source>
        <strain evidence="2">HL-2020</strain>
        <tissue evidence="2">Leaf</tissue>
    </source>
</reference>
<proteinExistence type="predicted"/>
<keyword evidence="1" id="KW-1133">Transmembrane helix</keyword>
<sequence>MLGSRWYAKRTNCSTPAPFVTLTPVGMIAVGANLARMRNPSLVVELIFFFLCYVCVLPGAKRKALCFQEGSAAEMWRLSCIGYGILQNGAKRTLICTKQVWGTIIQGRRSRGNCGWVATDMTIILGDEDEIEEMSNNGFLVLMAFLKGVFMSPALVEPFVLTVMRDKGQGDRLPEKRLGTPWTTIATFCKYACLQKF</sequence>
<dbReference type="EMBL" id="JADFTS010000002">
    <property type="protein sequence ID" value="KAF9618498.1"/>
    <property type="molecule type" value="Genomic_DNA"/>
</dbReference>
<gene>
    <name evidence="2" type="ORF">IFM89_001899</name>
</gene>
<feature type="transmembrane region" description="Helical" evidence="1">
    <location>
        <begin position="16"/>
        <end position="35"/>
    </location>
</feature>
<protein>
    <submittedName>
        <fullName evidence="2">Uncharacterized protein</fullName>
    </submittedName>
</protein>
<evidence type="ECO:0000256" key="1">
    <source>
        <dbReference type="SAM" id="Phobius"/>
    </source>
</evidence>
<evidence type="ECO:0000313" key="3">
    <source>
        <dbReference type="Proteomes" id="UP000631114"/>
    </source>
</evidence>
<dbReference type="AlphaFoldDB" id="A0A835IL11"/>
<comment type="caution">
    <text evidence="2">The sequence shown here is derived from an EMBL/GenBank/DDBJ whole genome shotgun (WGS) entry which is preliminary data.</text>
</comment>
<keyword evidence="1" id="KW-0472">Membrane</keyword>